<organism evidence="1 2">
    <name type="scientific">Rhodococcus sovatensis</name>
    <dbReference type="NCBI Taxonomy" id="1805840"/>
    <lineage>
        <taxon>Bacteria</taxon>
        <taxon>Bacillati</taxon>
        <taxon>Actinomycetota</taxon>
        <taxon>Actinomycetes</taxon>
        <taxon>Mycobacteriales</taxon>
        <taxon>Nocardiaceae</taxon>
        <taxon>Rhodococcus</taxon>
    </lineage>
</organism>
<proteinExistence type="predicted"/>
<evidence type="ECO:0000313" key="2">
    <source>
        <dbReference type="Proteomes" id="UP001432000"/>
    </source>
</evidence>
<sequence length="163" mass="17690">MSQFSWIDRPVPAELGAVAHGPKILAEASGFTVGLRYIVAYRLVLDLAIVVSAHGPESAVLASQFTSQRAQPGEPLTSARRKVGGLTAWLVSPELPMTLRGSNRNPHTVDGHYMHEFSYAIDGRPSEQSLEIELRWDDIGVGPLRTVVNLPPAAELDASIIRL</sequence>
<dbReference type="EMBL" id="CP147846">
    <property type="protein sequence ID" value="WXG70158.1"/>
    <property type="molecule type" value="Genomic_DNA"/>
</dbReference>
<reference evidence="1 2" key="1">
    <citation type="submission" date="2024-03" db="EMBL/GenBank/DDBJ databases">
        <title>Natural products discovery in diverse microorganisms through a two-stage MS feature dereplication strategy.</title>
        <authorList>
            <person name="Zhang R."/>
        </authorList>
    </citation>
    <scope>NUCLEOTIDE SEQUENCE [LARGE SCALE GENOMIC DNA]</scope>
    <source>
        <strain evidence="1 2">18930</strain>
    </source>
</reference>
<name>A0ABZ2PLV6_9NOCA</name>
<protein>
    <submittedName>
        <fullName evidence="1">Uncharacterized protein</fullName>
    </submittedName>
</protein>
<keyword evidence="2" id="KW-1185">Reference proteome</keyword>
<dbReference type="Proteomes" id="UP001432000">
    <property type="component" value="Chromosome"/>
</dbReference>
<gene>
    <name evidence="1" type="ORF">WDS16_06460</name>
</gene>
<evidence type="ECO:0000313" key="1">
    <source>
        <dbReference type="EMBL" id="WXG70158.1"/>
    </source>
</evidence>
<dbReference type="RefSeq" id="WP_338891370.1">
    <property type="nucleotide sequence ID" value="NZ_CP147846.1"/>
</dbReference>
<accession>A0ABZ2PLV6</accession>